<gene>
    <name evidence="1" type="ORF">UFOPK1421_00744</name>
</gene>
<dbReference type="NCBIfam" id="TIGR03848">
    <property type="entry name" value="MSMEG_4193"/>
    <property type="match status" value="1"/>
</dbReference>
<dbReference type="Gene3D" id="3.40.50.1240">
    <property type="entry name" value="Phosphoglycerate mutase-like"/>
    <property type="match status" value="1"/>
</dbReference>
<evidence type="ECO:0000313" key="1">
    <source>
        <dbReference type="EMBL" id="CAB4542789.1"/>
    </source>
</evidence>
<protein>
    <submittedName>
        <fullName evidence="1">Unannotated protein</fullName>
    </submittedName>
</protein>
<dbReference type="EMBL" id="CAEZSL010000068">
    <property type="protein sequence ID" value="CAB4542789.1"/>
    <property type="molecule type" value="Genomic_DNA"/>
</dbReference>
<accession>A0A6J6BX03</accession>
<dbReference type="InterPro" id="IPR013078">
    <property type="entry name" value="His_Pase_superF_clade-1"/>
</dbReference>
<dbReference type="PANTHER" id="PTHR48100">
    <property type="entry name" value="BROAD-SPECIFICITY PHOSPHATASE YOR283W-RELATED"/>
    <property type="match status" value="1"/>
</dbReference>
<dbReference type="InterPro" id="IPR029033">
    <property type="entry name" value="His_PPase_superfam"/>
</dbReference>
<dbReference type="CDD" id="cd07067">
    <property type="entry name" value="HP_PGM_like"/>
    <property type="match status" value="1"/>
</dbReference>
<sequence length="219" mass="23192">MTAKKATKTAPPSSTLVLLVRHGQTPTTGKILPGRAAGLHLAEIGIKQAQAVAERIADLKKVDAIYASPLERARETAAPIAAALGLRTKIDKGLLECEFGDWTGAELSKLMKLPEWSTVQRAPSTFRFPNGESFTEMQTRMVSAIDRLCAQHRGGVIVCVSHADPIKAAVAHAMGTHIDLFQRIVISTCSVSAVAYTNGGPIVLNVNSTGGSLGDLRPS</sequence>
<dbReference type="InterPro" id="IPR022492">
    <property type="entry name" value="Phosphomutase_MSMEG4193_put"/>
</dbReference>
<organism evidence="1">
    <name type="scientific">freshwater metagenome</name>
    <dbReference type="NCBI Taxonomy" id="449393"/>
    <lineage>
        <taxon>unclassified sequences</taxon>
        <taxon>metagenomes</taxon>
        <taxon>ecological metagenomes</taxon>
    </lineage>
</organism>
<dbReference type="PANTHER" id="PTHR48100:SF62">
    <property type="entry name" value="GLUCOSYL-3-PHOSPHOGLYCERATE PHOSPHATASE"/>
    <property type="match status" value="1"/>
</dbReference>
<dbReference type="SUPFAM" id="SSF53254">
    <property type="entry name" value="Phosphoglycerate mutase-like"/>
    <property type="match status" value="1"/>
</dbReference>
<dbReference type="AlphaFoldDB" id="A0A6J6BX03"/>
<reference evidence="1" key="1">
    <citation type="submission" date="2020-05" db="EMBL/GenBank/DDBJ databases">
        <authorList>
            <person name="Chiriac C."/>
            <person name="Salcher M."/>
            <person name="Ghai R."/>
            <person name="Kavagutti S V."/>
        </authorList>
    </citation>
    <scope>NUCLEOTIDE SEQUENCE</scope>
</reference>
<dbReference type="GO" id="GO:0005737">
    <property type="term" value="C:cytoplasm"/>
    <property type="evidence" value="ECO:0007669"/>
    <property type="project" value="TreeGrafter"/>
</dbReference>
<proteinExistence type="predicted"/>
<dbReference type="InterPro" id="IPR050275">
    <property type="entry name" value="PGM_Phosphatase"/>
</dbReference>
<dbReference type="GO" id="GO:0016791">
    <property type="term" value="F:phosphatase activity"/>
    <property type="evidence" value="ECO:0007669"/>
    <property type="project" value="TreeGrafter"/>
</dbReference>
<name>A0A6J6BX03_9ZZZZ</name>
<dbReference type="SMART" id="SM00855">
    <property type="entry name" value="PGAM"/>
    <property type="match status" value="1"/>
</dbReference>
<dbReference type="Pfam" id="PF00300">
    <property type="entry name" value="His_Phos_1"/>
    <property type="match status" value="1"/>
</dbReference>